<feature type="compositionally biased region" description="Basic residues" evidence="1">
    <location>
        <begin position="692"/>
        <end position="701"/>
    </location>
</feature>
<feature type="region of interest" description="Disordered" evidence="1">
    <location>
        <begin position="3960"/>
        <end position="3995"/>
    </location>
</feature>
<feature type="compositionally biased region" description="Basic and acidic residues" evidence="1">
    <location>
        <begin position="4891"/>
        <end position="4914"/>
    </location>
</feature>
<feature type="region of interest" description="Disordered" evidence="1">
    <location>
        <begin position="74"/>
        <end position="108"/>
    </location>
</feature>
<evidence type="ECO:0000313" key="4">
    <source>
        <dbReference type="Proteomes" id="UP000299084"/>
    </source>
</evidence>
<feature type="region of interest" description="Disordered" evidence="1">
    <location>
        <begin position="4482"/>
        <end position="4501"/>
    </location>
</feature>
<feature type="region of interest" description="Disordered" evidence="1">
    <location>
        <begin position="4119"/>
        <end position="4161"/>
    </location>
</feature>
<evidence type="ECO:0000256" key="1">
    <source>
        <dbReference type="SAM" id="MobiDB-lite"/>
    </source>
</evidence>
<feature type="region of interest" description="Disordered" evidence="1">
    <location>
        <begin position="1951"/>
        <end position="2074"/>
    </location>
</feature>
<feature type="region of interest" description="Disordered" evidence="1">
    <location>
        <begin position="788"/>
        <end position="882"/>
    </location>
</feature>
<feature type="region of interest" description="Disordered" evidence="1">
    <location>
        <begin position="3139"/>
        <end position="3304"/>
    </location>
</feature>
<feature type="region of interest" description="Disordered" evidence="1">
    <location>
        <begin position="1104"/>
        <end position="1131"/>
    </location>
</feature>
<feature type="compositionally biased region" description="Polar residues" evidence="1">
    <location>
        <begin position="1004"/>
        <end position="1013"/>
    </location>
</feature>
<feature type="region of interest" description="Disordered" evidence="1">
    <location>
        <begin position="1530"/>
        <end position="1683"/>
    </location>
</feature>
<dbReference type="EMBL" id="JWIN03000016">
    <property type="protein sequence ID" value="KAB1264916.1"/>
    <property type="molecule type" value="Genomic_DNA"/>
</dbReference>
<feature type="region of interest" description="Disordered" evidence="1">
    <location>
        <begin position="2523"/>
        <end position="2557"/>
    </location>
</feature>
<feature type="compositionally biased region" description="Basic residues" evidence="1">
    <location>
        <begin position="481"/>
        <end position="494"/>
    </location>
</feature>
<feature type="region of interest" description="Disordered" evidence="1">
    <location>
        <begin position="1445"/>
        <end position="1480"/>
    </location>
</feature>
<feature type="region of interest" description="Disordered" evidence="1">
    <location>
        <begin position="562"/>
        <end position="713"/>
    </location>
</feature>
<feature type="compositionally biased region" description="Polar residues" evidence="1">
    <location>
        <begin position="1449"/>
        <end position="1461"/>
    </location>
</feature>
<feature type="region of interest" description="Disordered" evidence="1">
    <location>
        <begin position="4008"/>
        <end position="4040"/>
    </location>
</feature>
<feature type="compositionally biased region" description="Polar residues" evidence="1">
    <location>
        <begin position="5106"/>
        <end position="5115"/>
    </location>
</feature>
<sequence>MSRRHCCCPAVMVRLLITSCHQGAPVPCWWPRARSQEVSGSSLAGSARHLLEPLKQASVTLHYSSTFWSGKAWARQEHRDTQPREPLGWGTGLSAEGPLQDQPPTPPHQLLPGRSRYFLCLQKRQKWKVARGVTRRRIDSCCHGDDGDMVTVTLPTSRSEAGRLDAWAMGCHVTRQRRGRPHAAKLSGLAPSLSQASALPAPGQVMDRHRSHRESAQIPEPQACPEPPWTRPWLIHSHVAPGVPGWLPRVGAALQGQPAGRAMHGLSLGGTWRRTQAWQGLGSVLSPQAGPWLSQAPAAASPRLQTLYPLASPLFRCRLLSCLMPLSRGRGNGVDRAQSFPHVPTRSKDVSGQGHQAGRPPGPPGAGRPGPELEGVVDPYPRAATLQGLGRCCWSPPPHVPRGSLHQQCWLTTDLPTCALINRPSGCQLPWGQFLGQQLALNHETQTGTNPLGEDEPPDDQAFAVRASTGPLTRLPSCQRRGPRGQHPGNRHRPATQAPTPAPAPTPGPCMWGRLHGCPLLVGGTQHSSEKTWRGLGPQRESFMARLDGVLKAWASLLLRTRGSGSSPSQVLTDPTSPTSPPEPRTPSLLPSRIPRNQARDPGVTSHTLLGPRTPMKHGHRLSHLSCCSKAAKTGRSRQHAAESPLTKARSRPTKCPRSSGRASPSHQASESKGPEKGPPPNTPAPLVGSTKVRRCPKKTGVKTDTAQGRPGEQGLLRPWALVTAWTPLPCAMGNQHGSRCVALIKASKRPLSGGFSSHRRVLLPRSDITSGSPARCGQPCLMREGPWCGPTTSRPRRALGPTRRAPGHQLRPTSAKRGRLHVCDIARRDGPTPPRSTPAMGKEPEEAAQSHGASPQGGTGLPAPAPRSGSQVEGAGPHLNLVTPWPNPARFQVQGSHLLLMAAPSREPWPLPWVPVHVWQGLSAGRCKLTHARNHKQAGSSKAENTTEQKSRSATGPQPWTDETARARPRAEAGQRLWGGRAQRKWRAQGRPCPSLLLRPHVSPSSLQSLEHSTGPVPSASCTPRRPSPRMSDAGTAPESPAHVRRLYPEPKHIGLRSPSLPGPNSAVALGEELRRGLAAGGCPAGGSAQVSSSLGAPVDGGTAVGGAAQWPHTKNQSNVHRGAPGASTGEQVPILQWLRRWDEGPGSQPVHRLDGEHVCFQPHGQGRACRRRPRRLREERRSSVVGRRDSRTWSVPAGGFSICSFCFDFKVAGEPGKDRALLTTPRMGGWLLHCPPSGQKGPDLETPKSMSEHSRNTPTPHRVPHQATGISGCMSQEDGGRWMHPTLAAPNPQLQRKEQEKQTCSLPDLSNHSDGRSPYPGPRTGLEPRTRMGHPHCPELLASPSTQKTARKASRTWPRKSHPMYTDQRGRTDSMAMPAWGGPRRASRAEGGGRGAKSTVRVEGSEGGEHGRPCTPTKQPIKAQPAPSGVKMTGCLLCEAASRPQDQRQGGHSLSTGSRNKGAAAGLQRGDWAPTSQEETLRRKCLCSGNMGAGLTAVAHVLLRTLSLRKKDAVQGLWETVRRCRRGGGAAVRRGRVSPEAPALHGKEKGGRTGRTGQGSAQRTEREWGGAGVPATACLAIPDPQPPRATLKQLTGRSPAPGPGDSLQADTPRPERPLPRRHSPLEVSGSPLGQQGPPIPSLPPWGRKNKQYSGTADRKGQRKPNSAKQKSESWTSADRGGDCMISSLWTNIPDSVIWESAQPPPPGSGPASGEGERIQTPRATGRVNETKELRIREENVSKESDTVTLVSQEQRPKRTTKPQTLHTPAKGPSRGEQLGRAWKTMAPQRSRWPAGQGSPTQRAHEKRILESGCEPTRSLLSPGGTEGPRGRAPGHHTGGVTPRQGSVSVPRASPCRAESTRSNPRGDGEKGGYEFLSRSTAGVTPGSMNPASRSLKPQSFPPKHLVLPTLFSGPILAPALCPSGAPDVLTTGQGRGLGFWPHAMPTLGMLSSPGPLGTSPNKRRSDRNWESQDSGADTLSPREGSLPPGILSHQRQGRQHLQTDPGPETYSPLSCLRATRRKVDPPTVGVNGTRGPENSPGGSEQDWLQEASSRGRSSQVDGAAASREGPRAWSQLWESKQVLHQMTHEKMPDISRSWRNADVGTPQTGKSSVRPWKSTRTAGRVHTAQKHVVWRGGFQNNHEIREARPTAQHMLHAGWTSGRKHSSGCRAWGTWSGDTEGGHEGRGHGGRGTGRGRQGRSRPGRRAHACPPHHAVSDQAGPSELRKGFLADKRASGRAARLGEAALLLNPAKTWKQPLDAPLHCRNVRSSKSRQAADQCFGVGVTTNGDSLHLGATKKKATLVSALAPDADPTSLLSPGDRSILGSREVTVGGSLGGADPQKDRQGLEEELSVPPPPSRERSAGGWVNNWWCLETPKPRGLDSSQGDGYTHMGCALQLHGDKGSCALMDLPTASCITAFMINIKQAHSSKLPNLGTGWREHKLRPITCAGLCGEGSLRAGPQPVGLEVKGHPAMTAGAARPPNSTHWACGRNNRSAGQGPCRASELRNKLVLAHCQSPKIQASGTSQAEPTGPTTMAPPPPSPHGAAQGRSALSPAGQPAAFWMLNKGPRPARPMWGIWPAPSSRPSEPRPSLVFLQNWLLVFIPGTPPQPTRGTPLSAGCAPHSPCQLRGSTWGHLATSEALGVLPSSLEPWLSLASSPIFTRASKEERRDGYFPGKAVTGPWHQRPAGSHEAGPELFVVGVPSFPSTRCPLTSRAIQVKLQGAAPTTGSGRNVLMRHQPRARDLQSQGQGDSPASLGRGLCHCPRLQSETCTWEPRPNPTAPLALIRGKPDRAGLGPKLWACGFPGPGSGACCLLPAAELPSGCGHFETPGVPTHPFIRGAPSALRLKGSRSPSRAGLRGAPARSIITISNLFSPEPAPAAGAVCHPDGWAPWNRWRASQVGRGLAGLGRWRAAEGQCDVASGLCPISPGKQAGATAGSTHTQAGACASHPGTRACEPIPQPGPDGFTTRTSTLHGWERNYSARGGSTGRRAMSWDDAFQRGPGRPPTPISRAAAAPALPGPGARCALSEPPPSLRQVVFWEHLPFTSGPGAVHPRRQPPHAAGLTCQRLLVVLPHGDEVPEAGVELLHDAPGIRTVREESRRCYAQGGDHKAMVRPQSSPSCVLACTSAQRGRSRSRCIGPADDTSEHTPASWAAPSTQPGSDTLRGGAATLEEGPPQAAHKRLLRPGAPSHQDPHSTSPGRTQQAPSAHPTDSSLVPPPPALRPKELELPRVTGPDGRLPTSASEDTARTFKERPWPHPTSSVPPCDTCLVSPEDKGETAQAGKRPGPVGRLPQPQVLPHEHSGALALPAWPTGHLSASRTNAGSEKGYGVWAPENPILVFSIAHPASRMETQVQGAHCQGWATPLHAVQGTWEGNMPNNTPSLLDAARVRAPAGCCTGLRNTWGRSSHLVKVPSPRGQRPTPHTGRQNKTAGHGSLRDGEGGSQAESHRQGQTQGPAAGSAGVEHDARSRVKGGGSPWWGRPLSRAGRGSRESTQVRLLLGNISSSCPRGAQIVAKTTQPNLSDGEAEGRPRQCGAGGGRGGFRDTAVGNPSLNASNPRSTWEWGWRRRGVRGRRRGAVGRGPASGRSKAGGWPCPRNRRGSEPARAAGSLLPERQACMRMRPVRIRFLAAVTGTRLTPARVVYERSPSPWQKRRLHSSLPLAPNILMDSRKGTSRGPGQPGGHRGIRPRPPSDTRNSARFHFLRAALSSRTRNVQATWATRPSHIATASPAWRRRQTREGCGAGVPGRPSRPGQRATLAPSASRMLAPGRTAGFHRKAHSHPALACRSLISQKRSPSDEMGPRGPYPLHKELPCGRGSSGGRLPELESITVLGRTQRLLDPAGHAVPRPMKGPNPPSEALGGAQPPPTAGECPHPAGCPSRGLCSPSLHTQRTGTCGALGGDACTNRGRSPAQEGPGLRCPPHHGVFRGTLMGGSRHPTACAGREEAALSTFQEKGSVSRHQHQRSARLGGRPPCTDRAAAPRATGPCSRLLEAPARGHFPAAGTQTPQHGQRPAASTNSDLCSTGKTDTPPDAAVASTIVRGPSAMRAPCLLHRTRRGRVKEGGAQEWQAVALLLRCHRTGHPCHPSSPRASCPIHPGTPALGAEPSCTGSIGRTLGAASPDRGLPTWSTPGHPGGLHTNEDPGLQDTPISNLASQLERPPQLDCSACARGPLFTSWGSSLSLSSAPGDAPPPPAPSWQGCHRQRKKAGVSACIPRTRAPACMRLSHANKLRDETMLGPSLPHREGQPCTLITMNPHWTDCGGTKGIKSLPAGSWWSQSGFNCRLASWSSSPLPPRAAEASKRRLAPSGATFQQWYLATRGTGLVPDCPHLPPLRQEEQPPALGPATRVQRARRQRPPKGAYLLPAAAAPPPGAQHLRPWARNPHPEPGSLPSPAVLQDSRLVVGGERAGLGRRRLCTPLITWTSVLGTFWKKENQLQERQICSWLSLGWTHKDDNGFALYKVRGHRRFQNKQPVRWGGAHGKGPQRNRDRQVALNTDFTSTALGSTPHAPHGTPPGAMRPHKPQGPPTPNMHMGQGPAPQSMGRLRVMQPPVESAQKNVCNRTKQGPVLPWDSPSPSSEGQPCREPEERPGGQLRWPSYCSGGSCWPHSPAKGEEGVVAAKKPPCSKTVVLSLLPRVTPGSTLASYEEGPRGRFCARGSGRPQTTGWGRAFPAPCDEEGVAELPKLPTHSWGRAAPPSPGALDPCPTPQPSLGTWVLSGLRLEGDSKHQAGSVPLGEPPHRNWTNPARTGATRQGPNGPHQPGHFLPIQTHVLPTRHLPASVRARPHLARLLGPAPGHLPARCLLSGHSHEETTVCSWGSSRCRNRAPPPTAQQGSASPAWKHTGLCRPRRPSPLPLGCRVTGADSVPNSSTSEVTDWCPSEKRSVHRQAEDDPVRTRGEARTHPGRGLQRPCPTDTVKGAPAAWQPQEVAPRPIPTSLAQALPSLWLLPDQLEHSKATDTSLPLGRLRPSSRRPGSPQDGKHHEPAGTWPRDSGAALRPPPAARQDALAGHGPRGTREASAWASPPSPRTSCPLRDFPSSKLTTAVTTHPTCPTARKGSTGFSNGKTRAGLAPARAQPSTLTAGTCRPHAEGSPTRSDTQGPPQSGVRDKCGHTPPLNGAGPEQTIKGSSQLAIISRQQSPGGRGQCAPSPHRRATTRESMRPSGPRHRLQSLPSSAGARSPNTELLPWLGRLHRTTC</sequence>
<feature type="region of interest" description="Disordered" evidence="1">
    <location>
        <begin position="3851"/>
        <end position="3883"/>
    </location>
</feature>
<comment type="caution">
    <text evidence="3">The sequence shown here is derived from an EMBL/GenBank/DDBJ whole genome shotgun (WGS) entry which is preliminary data.</text>
</comment>
<feature type="region of interest" description="Disordered" evidence="1">
    <location>
        <begin position="3527"/>
        <end position="3568"/>
    </location>
</feature>
<gene>
    <name evidence="3" type="ORF">Cadr_000019926</name>
</gene>
<feature type="region of interest" description="Disordered" evidence="1">
    <location>
        <begin position="4191"/>
        <end position="4211"/>
    </location>
</feature>
<feature type="region of interest" description="Disordered" evidence="1">
    <location>
        <begin position="1236"/>
        <end position="1430"/>
    </location>
</feature>
<feature type="region of interest" description="Disordered" evidence="1">
    <location>
        <begin position="3414"/>
        <end position="3501"/>
    </location>
</feature>
<feature type="compositionally biased region" description="Low complexity" evidence="1">
    <location>
        <begin position="5055"/>
        <end position="5067"/>
    </location>
</feature>
<feature type="compositionally biased region" description="Basic and acidic residues" evidence="1">
    <location>
        <begin position="1730"/>
        <end position="1747"/>
    </location>
</feature>
<reference evidence="3 4" key="1">
    <citation type="journal article" date="2019" name="Mol. Ecol. Resour.">
        <title>Improving Illumina assemblies with Hi-C and long reads: an example with the North African dromedary.</title>
        <authorList>
            <person name="Elbers J.P."/>
            <person name="Rogers M.F."/>
            <person name="Perelman P.L."/>
            <person name="Proskuryakova A.A."/>
            <person name="Serdyukova N.A."/>
            <person name="Johnson W.E."/>
            <person name="Horin P."/>
            <person name="Corander J."/>
            <person name="Murphy D."/>
            <person name="Burger P.A."/>
        </authorList>
    </citation>
    <scope>NUCLEOTIDE SEQUENCE [LARGE SCALE GENOMIC DNA]</scope>
    <source>
        <strain evidence="3">Drom800</strain>
        <tissue evidence="3">Blood</tissue>
    </source>
</reference>
<feature type="region of interest" description="Disordered" evidence="1">
    <location>
        <begin position="4968"/>
        <end position="5196"/>
    </location>
</feature>
<evidence type="ECO:0000256" key="2">
    <source>
        <dbReference type="SAM" id="SignalP"/>
    </source>
</evidence>
<feature type="region of interest" description="Disordered" evidence="1">
    <location>
        <begin position="3654"/>
        <end position="3705"/>
    </location>
</feature>
<feature type="compositionally biased region" description="Basic and acidic residues" evidence="1">
    <location>
        <begin position="964"/>
        <end position="974"/>
    </location>
</feature>
<feature type="region of interest" description="Disordered" evidence="1">
    <location>
        <begin position="3737"/>
        <end position="3771"/>
    </location>
</feature>
<feature type="compositionally biased region" description="Polar residues" evidence="1">
    <location>
        <begin position="3202"/>
        <end position="3221"/>
    </location>
</feature>
<feature type="region of interest" description="Disordered" evidence="1">
    <location>
        <begin position="469"/>
        <end position="510"/>
    </location>
</feature>
<feature type="compositionally biased region" description="Low complexity" evidence="1">
    <location>
        <begin position="562"/>
        <end position="577"/>
    </location>
</feature>
<feature type="compositionally biased region" description="Polar residues" evidence="1">
    <location>
        <begin position="2523"/>
        <end position="2532"/>
    </location>
</feature>
<feature type="compositionally biased region" description="Low complexity" evidence="1">
    <location>
        <begin position="4973"/>
        <end position="4989"/>
    </location>
</feature>
<feature type="compositionally biased region" description="Polar residues" evidence="1">
    <location>
        <begin position="1879"/>
        <end position="1899"/>
    </location>
</feature>
<feature type="compositionally biased region" description="Basic and acidic residues" evidence="1">
    <location>
        <begin position="1244"/>
        <end position="1257"/>
    </location>
</feature>
<feature type="region of interest" description="Disordered" evidence="1">
    <location>
        <begin position="2100"/>
        <end position="2129"/>
    </location>
</feature>
<feature type="compositionally biased region" description="Polar residues" evidence="1">
    <location>
        <begin position="4013"/>
        <end position="4037"/>
    </location>
</feature>
<feature type="compositionally biased region" description="Polar residues" evidence="1">
    <location>
        <begin position="4753"/>
        <end position="4766"/>
    </location>
</feature>
<feature type="compositionally biased region" description="Basic and acidic residues" evidence="1">
    <location>
        <begin position="822"/>
        <end position="831"/>
    </location>
</feature>
<keyword evidence="4" id="KW-1185">Reference proteome</keyword>
<proteinExistence type="predicted"/>
<feature type="region of interest" description="Disordered" evidence="1">
    <location>
        <begin position="4570"/>
        <end position="4606"/>
    </location>
</feature>
<name>A0A5N4D1F9_CAMDR</name>
<feature type="compositionally biased region" description="Basic and acidic residues" evidence="1">
    <location>
        <begin position="74"/>
        <end position="83"/>
    </location>
</feature>
<feature type="chain" id="PRO_5024437455" evidence="2">
    <location>
        <begin position="24"/>
        <end position="5210"/>
    </location>
</feature>
<feature type="compositionally biased region" description="Polar residues" evidence="1">
    <location>
        <begin position="1665"/>
        <end position="1678"/>
    </location>
</feature>
<keyword evidence="2" id="KW-0732">Signal</keyword>
<feature type="compositionally biased region" description="Polar residues" evidence="1">
    <location>
        <begin position="1304"/>
        <end position="1314"/>
    </location>
</feature>
<feature type="region of interest" description="Disordered" evidence="1">
    <location>
        <begin position="4740"/>
        <end position="4770"/>
    </location>
</feature>
<feature type="compositionally biased region" description="Basic and acidic residues" evidence="1">
    <location>
        <begin position="1405"/>
        <end position="1414"/>
    </location>
</feature>
<feature type="region of interest" description="Disordered" evidence="1">
    <location>
        <begin position="4838"/>
        <end position="4932"/>
    </location>
</feature>
<protein>
    <submittedName>
        <fullName evidence="3">Uncharacterized protein</fullName>
    </submittedName>
</protein>
<dbReference type="Proteomes" id="UP000299084">
    <property type="component" value="Unassembled WGS sequence"/>
</dbReference>
<feature type="region of interest" description="Disordered" evidence="1">
    <location>
        <begin position="933"/>
        <end position="1044"/>
    </location>
</feature>
<feature type="region of interest" description="Disordered" evidence="1">
    <location>
        <begin position="1699"/>
        <end position="1899"/>
    </location>
</feature>
<accession>A0A5N4D1F9</accession>
<feature type="region of interest" description="Disordered" evidence="1">
    <location>
        <begin position="3582"/>
        <end position="3613"/>
    </location>
</feature>
<feature type="compositionally biased region" description="Polar residues" evidence="1">
    <location>
        <begin position="2052"/>
        <end position="2062"/>
    </location>
</feature>
<feature type="region of interest" description="Disordered" evidence="1">
    <location>
        <begin position="4510"/>
        <end position="4554"/>
    </location>
</feature>
<feature type="region of interest" description="Disordered" evidence="1">
    <location>
        <begin position="2177"/>
        <end position="2226"/>
    </location>
</feature>
<feature type="compositionally biased region" description="Polar residues" evidence="1">
    <location>
        <begin position="5138"/>
        <end position="5153"/>
    </location>
</feature>
<feature type="compositionally biased region" description="Polar residues" evidence="1">
    <location>
        <begin position="661"/>
        <end position="671"/>
    </location>
</feature>
<evidence type="ECO:0000313" key="3">
    <source>
        <dbReference type="EMBL" id="KAB1264916.1"/>
    </source>
</evidence>
<feature type="signal peptide" evidence="2">
    <location>
        <begin position="1"/>
        <end position="23"/>
    </location>
</feature>
<organism evidence="3 4">
    <name type="scientific">Camelus dromedarius</name>
    <name type="common">Dromedary</name>
    <name type="synonym">Arabian camel</name>
    <dbReference type="NCBI Taxonomy" id="9838"/>
    <lineage>
        <taxon>Eukaryota</taxon>
        <taxon>Metazoa</taxon>
        <taxon>Chordata</taxon>
        <taxon>Craniata</taxon>
        <taxon>Vertebrata</taxon>
        <taxon>Euteleostomi</taxon>
        <taxon>Mammalia</taxon>
        <taxon>Eutheria</taxon>
        <taxon>Laurasiatheria</taxon>
        <taxon>Artiodactyla</taxon>
        <taxon>Tylopoda</taxon>
        <taxon>Camelidae</taxon>
        <taxon>Camelus</taxon>
    </lineage>
</organism>
<feature type="compositionally biased region" description="Polar residues" evidence="1">
    <location>
        <begin position="3557"/>
        <end position="3568"/>
    </location>
</feature>
<feature type="compositionally biased region" description="Basic and acidic residues" evidence="1">
    <location>
        <begin position="3253"/>
        <end position="3263"/>
    </location>
</feature>
<feature type="compositionally biased region" description="Basic residues" evidence="1">
    <location>
        <begin position="2199"/>
        <end position="2210"/>
    </location>
</feature>
<feature type="region of interest" description="Disordered" evidence="1">
    <location>
        <begin position="333"/>
        <end position="378"/>
    </location>
</feature>
<feature type="compositionally biased region" description="Basic residues" evidence="1">
    <location>
        <begin position="1351"/>
        <end position="1364"/>
    </location>
</feature>
<feature type="region of interest" description="Disordered" evidence="1">
    <location>
        <begin position="2333"/>
        <end position="2367"/>
    </location>
</feature>